<evidence type="ECO:0000259" key="4">
    <source>
        <dbReference type="Pfam" id="PF16321"/>
    </source>
</evidence>
<name>A0A6V8SR16_9CLOT</name>
<comment type="function">
    <text evidence="3">Required for dimerization of active 70S ribosomes into 100S ribosomes in stationary phase; 100S ribosomes are translationally inactive and sometimes present during exponential growth.</text>
</comment>
<dbReference type="HAMAP" id="MF_00839">
    <property type="entry name" value="HPF"/>
    <property type="match status" value="1"/>
</dbReference>
<evidence type="ECO:0000313" key="5">
    <source>
        <dbReference type="EMBL" id="GFP77323.1"/>
    </source>
</evidence>
<comment type="subcellular location">
    <subcellularLocation>
        <location evidence="3">Cytoplasm</location>
    </subcellularLocation>
</comment>
<organism evidence="5 6">
    <name type="scientific">Clostridium fungisolvens</name>
    <dbReference type="NCBI Taxonomy" id="1604897"/>
    <lineage>
        <taxon>Bacteria</taxon>
        <taxon>Bacillati</taxon>
        <taxon>Bacillota</taxon>
        <taxon>Clostridia</taxon>
        <taxon>Eubacteriales</taxon>
        <taxon>Clostridiaceae</taxon>
        <taxon>Clostridium</taxon>
    </lineage>
</organism>
<dbReference type="EMBL" id="BLZR01000001">
    <property type="protein sequence ID" value="GFP77323.1"/>
    <property type="molecule type" value="Genomic_DNA"/>
</dbReference>
<dbReference type="InterPro" id="IPR032528">
    <property type="entry name" value="Ribosom_S30AE_C"/>
</dbReference>
<dbReference type="Pfam" id="PF16321">
    <property type="entry name" value="Ribosom_S30AE_C"/>
    <property type="match status" value="1"/>
</dbReference>
<comment type="caution">
    <text evidence="5">The sequence shown here is derived from an EMBL/GenBank/DDBJ whole genome shotgun (WGS) entry which is preliminary data.</text>
</comment>
<keyword evidence="6" id="KW-1185">Reference proteome</keyword>
<dbReference type="PANTHER" id="PTHR33231:SF1">
    <property type="entry name" value="30S RIBOSOMAL PROTEIN"/>
    <property type="match status" value="1"/>
</dbReference>
<sequence length="180" mass="20804">MKVTVLAKNIVLTDPLKEAVERKISKLEKYFTPNVEAKATLSVQKNRQIIEVTIPFNGAILRGEEATDDMYKSIDLVQEKIERQIRKQKTKLSRRYNNAESVRYINFDNVPNVDPEDDEAQIVKTKKFGIKPMGAEEAVLQMELIGHNFFVFQDADTNQVNVVYKRKDGNYGLIEPEYEY</sequence>
<dbReference type="Gene3D" id="3.30.505.50">
    <property type="entry name" value="Sigma 54 modulation/S30EA ribosomal protein, C-terminal domain"/>
    <property type="match status" value="1"/>
</dbReference>
<dbReference type="GO" id="GO:0045900">
    <property type="term" value="P:negative regulation of translational elongation"/>
    <property type="evidence" value="ECO:0007669"/>
    <property type="project" value="TreeGrafter"/>
</dbReference>
<dbReference type="SUPFAM" id="SSF69754">
    <property type="entry name" value="Ribosome binding protein Y (YfiA homologue)"/>
    <property type="match status" value="1"/>
</dbReference>
<dbReference type="FunFam" id="3.30.505.50:FF:000001">
    <property type="entry name" value="Ribosome hibernation promoting factor"/>
    <property type="match status" value="1"/>
</dbReference>
<dbReference type="InterPro" id="IPR003489">
    <property type="entry name" value="RHF/RaiA"/>
</dbReference>
<dbReference type="Gene3D" id="3.30.160.100">
    <property type="entry name" value="Ribosome hibernation promotion factor-like"/>
    <property type="match status" value="1"/>
</dbReference>
<comment type="similarity">
    <text evidence="3">Belongs to the HPF/YfiA ribosome-associated protein family. Long HPF subfamily.</text>
</comment>
<feature type="domain" description="Sigma 54 modulation/S30EA ribosomal protein C-terminal" evidence="4">
    <location>
        <begin position="118"/>
        <end position="173"/>
    </location>
</feature>
<dbReference type="InterPro" id="IPR036567">
    <property type="entry name" value="RHF-like"/>
</dbReference>
<evidence type="ECO:0000313" key="6">
    <source>
        <dbReference type="Proteomes" id="UP000580568"/>
    </source>
</evidence>
<dbReference type="GO" id="GO:0043024">
    <property type="term" value="F:ribosomal small subunit binding"/>
    <property type="evidence" value="ECO:0007669"/>
    <property type="project" value="TreeGrafter"/>
</dbReference>
<keyword evidence="2 3" id="KW-0810">Translation regulation</keyword>
<accession>A0A6V8SR16</accession>
<evidence type="ECO:0000256" key="2">
    <source>
        <dbReference type="ARBA" id="ARBA00022845"/>
    </source>
</evidence>
<dbReference type="InterPro" id="IPR038416">
    <property type="entry name" value="Ribosom_S30AE_C_sf"/>
</dbReference>
<dbReference type="RefSeq" id="WP_183278704.1">
    <property type="nucleotide sequence ID" value="NZ_BLZR01000001.1"/>
</dbReference>
<dbReference type="Pfam" id="PF02482">
    <property type="entry name" value="Ribosomal_S30AE"/>
    <property type="match status" value="1"/>
</dbReference>
<evidence type="ECO:0000256" key="3">
    <source>
        <dbReference type="HAMAP-Rule" id="MF_00839"/>
    </source>
</evidence>
<dbReference type="GO" id="GO:0022627">
    <property type="term" value="C:cytosolic small ribosomal subunit"/>
    <property type="evidence" value="ECO:0007669"/>
    <property type="project" value="TreeGrafter"/>
</dbReference>
<dbReference type="PANTHER" id="PTHR33231">
    <property type="entry name" value="30S RIBOSOMAL PROTEIN"/>
    <property type="match status" value="1"/>
</dbReference>
<reference evidence="5 6" key="1">
    <citation type="submission" date="2020-07" db="EMBL/GenBank/DDBJ databases">
        <title>A new beta-1,3-glucan-decomposing anaerobic bacterium isolated from anoxic soil subjected to biological soil disinfestation.</title>
        <authorList>
            <person name="Ueki A."/>
            <person name="Tonouchi A."/>
        </authorList>
    </citation>
    <scope>NUCLEOTIDE SEQUENCE [LARGE SCALE GENOMIC DNA]</scope>
    <source>
        <strain evidence="5 6">TW1</strain>
    </source>
</reference>
<dbReference type="CDD" id="cd00552">
    <property type="entry name" value="RaiA"/>
    <property type="match status" value="1"/>
</dbReference>
<gene>
    <name evidence="3" type="primary">hpf</name>
    <name evidence="5" type="ORF">bsdtw1_03441</name>
</gene>
<protein>
    <recommendedName>
        <fullName evidence="3">Ribosome hibernation promoting factor</fullName>
        <shortName evidence="3">HPF</shortName>
    </recommendedName>
</protein>
<dbReference type="AlphaFoldDB" id="A0A6V8SR16"/>
<keyword evidence="1 3" id="KW-0963">Cytoplasm</keyword>
<dbReference type="NCBIfam" id="TIGR00741">
    <property type="entry name" value="yfiA"/>
    <property type="match status" value="1"/>
</dbReference>
<dbReference type="InterPro" id="IPR034694">
    <property type="entry name" value="HPF_long/plastid"/>
</dbReference>
<dbReference type="InterPro" id="IPR050574">
    <property type="entry name" value="HPF/YfiA_ribosome-assoc"/>
</dbReference>
<evidence type="ECO:0000256" key="1">
    <source>
        <dbReference type="ARBA" id="ARBA00022490"/>
    </source>
</evidence>
<proteinExistence type="inferred from homology"/>
<comment type="subunit">
    <text evidence="3">Interacts with 100S ribosomes.</text>
</comment>
<dbReference type="Proteomes" id="UP000580568">
    <property type="component" value="Unassembled WGS sequence"/>
</dbReference>